<feature type="compositionally biased region" description="Basic and acidic residues" evidence="9">
    <location>
        <begin position="180"/>
        <end position="192"/>
    </location>
</feature>
<evidence type="ECO:0000313" key="11">
    <source>
        <dbReference type="RefSeq" id="XP_005091397.1"/>
    </source>
</evidence>
<keyword evidence="5 7" id="KW-0496">Mitochondrion</keyword>
<dbReference type="PANTHER" id="PTHR15415">
    <property type="entry name" value="MITOFILIN"/>
    <property type="match status" value="1"/>
</dbReference>
<evidence type="ECO:0000256" key="4">
    <source>
        <dbReference type="ARBA" id="ARBA00022989"/>
    </source>
</evidence>
<comment type="subcellular location">
    <subcellularLocation>
        <location evidence="7">Mitochondrion inner membrane</location>
        <topology evidence="7">Single-pass membrane protein</topology>
    </subcellularLocation>
</comment>
<feature type="region of interest" description="Disordered" evidence="9">
    <location>
        <begin position="180"/>
        <end position="212"/>
    </location>
</feature>
<evidence type="ECO:0000256" key="2">
    <source>
        <dbReference type="ARBA" id="ARBA00022692"/>
    </source>
</evidence>
<evidence type="ECO:0000256" key="7">
    <source>
        <dbReference type="RuleBase" id="RU363000"/>
    </source>
</evidence>
<comment type="function">
    <text evidence="7">Component of the MICOS complex, a large protein complex of the mitochondrial inner membrane that plays crucial roles in the maintenance of crista junctions, inner membrane architecture, and formation of contact sites to the outer membrane.</text>
</comment>
<organism evidence="10 11">
    <name type="scientific">Aplysia californica</name>
    <name type="common">California sea hare</name>
    <dbReference type="NCBI Taxonomy" id="6500"/>
    <lineage>
        <taxon>Eukaryota</taxon>
        <taxon>Metazoa</taxon>
        <taxon>Spiralia</taxon>
        <taxon>Lophotrochozoa</taxon>
        <taxon>Mollusca</taxon>
        <taxon>Gastropoda</taxon>
        <taxon>Heterobranchia</taxon>
        <taxon>Euthyneura</taxon>
        <taxon>Tectipleura</taxon>
        <taxon>Aplysiida</taxon>
        <taxon>Aplysioidea</taxon>
        <taxon>Aplysiidae</taxon>
        <taxon>Aplysia</taxon>
    </lineage>
</organism>
<dbReference type="PANTHER" id="PTHR15415:SF7">
    <property type="entry name" value="MICOS COMPLEX SUBUNIT MIC60"/>
    <property type="match status" value="1"/>
</dbReference>
<feature type="coiled-coil region" evidence="8">
    <location>
        <begin position="485"/>
        <end position="553"/>
    </location>
</feature>
<name>A0ABM0JDU1_APLCA</name>
<evidence type="ECO:0000256" key="6">
    <source>
        <dbReference type="ARBA" id="ARBA00023136"/>
    </source>
</evidence>
<evidence type="ECO:0000313" key="10">
    <source>
        <dbReference type="Proteomes" id="UP000694888"/>
    </source>
</evidence>
<gene>
    <name evidence="11" type="primary">LOC101854922</name>
</gene>
<comment type="subunit">
    <text evidence="7">Component of the mitochondrial contact site and cristae organizing system (MICOS) complex.</text>
</comment>
<keyword evidence="4" id="KW-1133">Transmembrane helix</keyword>
<protein>
    <recommendedName>
        <fullName evidence="7">MICOS complex subunit MIC60</fullName>
    </recommendedName>
    <alternativeName>
        <fullName evidence="7">Mitofilin</fullName>
    </alternativeName>
</protein>
<evidence type="ECO:0000256" key="8">
    <source>
        <dbReference type="SAM" id="Coils"/>
    </source>
</evidence>
<evidence type="ECO:0000256" key="1">
    <source>
        <dbReference type="ARBA" id="ARBA00010877"/>
    </source>
</evidence>
<feature type="coiled-coil region" evidence="8">
    <location>
        <begin position="389"/>
        <end position="445"/>
    </location>
</feature>
<reference evidence="11" key="1">
    <citation type="submission" date="2025-08" db="UniProtKB">
        <authorList>
            <consortium name="RefSeq"/>
        </authorList>
    </citation>
    <scope>IDENTIFICATION</scope>
</reference>
<keyword evidence="8" id="KW-0175">Coiled coil</keyword>
<comment type="similarity">
    <text evidence="1 7">Belongs to the MICOS complex subunit Mic60 family.</text>
</comment>
<keyword evidence="3 7" id="KW-0999">Mitochondrion inner membrane</keyword>
<evidence type="ECO:0000256" key="9">
    <source>
        <dbReference type="SAM" id="MobiDB-lite"/>
    </source>
</evidence>
<accession>A0ABM0JDU1</accession>
<sequence>MWRAHTSRQGRQVLNACRRHLAAEAGQGSVPPPIPPPPPKSGGFGFLKFLGVSVPLAGGGTVGYAWYDPEFRKQLETNVPYAKELLENVLPASEAEAAPVRPEKPVLAPALGNASVLSVQDDVAKQSSQVSAPTAFPLSWVKMARCASEDQIGFAKRRRYKRKKKPDSYLSYCQATTDCEKPNEQDDINLKEDNEEDDEDSEDGINGKTHLLSEQRLDMAEVLVFHEDTEKEITEKLMSNTQNPLHDITDLDVTKYLSYGPYVSYLGHTEMSAAIEPQKSLASAEEKKTGVSDEPKAMDPFLKKEEEEKADNAALEVAIHRLLTNSQTLTEEAVKAQQDVANFTRSHTKLLKQAMDETSDILKKDDQWQAVAVAFKEKENAVHRSNELVSETKKSIEKLQDVLANSKNNKVTKNNPAIFPATKKVVELTKELGTANSQVRQAESEAKVLLKYKDLVEKGRKQFQKELESLMPDVKLGTTSKKLTEEELNSLIAHAHRRIEQLQRQLAEQMAMERQRLSTAMEAQRHEDHGITLAAVADERSRLQAEFESEKQKLEMEFLVRQEGEVRKQLSRQAAAHSDHIKDVLAVQREQLNLDFNRELNAKILEEREKFQTEVAGWISRLKGIEAAVDARAASEKLARCAQDLWLACIALNSLIHFGNEDGSEALIPIRKEVEAVLNVGNKHPFVETVANAMPEAALERGVYTEEQLRKRFVKVSSVCRRLGLINESNTSLYKYLISFLHSFVVFDNITVLTPTDPVDLNSIDNYGLVAHAQHWMERGDLEMALKFMNQLTGEARRAASDWIREASLLLETRQAASTLTAYASATGLANTF</sequence>
<feature type="compositionally biased region" description="Acidic residues" evidence="9">
    <location>
        <begin position="193"/>
        <end position="203"/>
    </location>
</feature>
<dbReference type="Pfam" id="PF09731">
    <property type="entry name" value="Mitofilin"/>
    <property type="match status" value="1"/>
</dbReference>
<keyword evidence="6" id="KW-0472">Membrane</keyword>
<keyword evidence="10" id="KW-1185">Reference proteome</keyword>
<dbReference type="Proteomes" id="UP000694888">
    <property type="component" value="Unplaced"/>
</dbReference>
<keyword evidence="2 7" id="KW-0812">Transmembrane</keyword>
<dbReference type="RefSeq" id="XP_005091397.1">
    <property type="nucleotide sequence ID" value="XM_005091340.3"/>
</dbReference>
<dbReference type="GeneID" id="101854922"/>
<proteinExistence type="inferred from homology"/>
<dbReference type="InterPro" id="IPR019133">
    <property type="entry name" value="MIC60"/>
</dbReference>
<evidence type="ECO:0000256" key="3">
    <source>
        <dbReference type="ARBA" id="ARBA00022792"/>
    </source>
</evidence>
<evidence type="ECO:0000256" key="5">
    <source>
        <dbReference type="ARBA" id="ARBA00023128"/>
    </source>
</evidence>